<dbReference type="InterPro" id="IPR040758">
    <property type="entry name" value="PrmC_N"/>
</dbReference>
<keyword evidence="9" id="KW-1185">Reference proteome</keyword>
<comment type="similarity">
    <text evidence="5">Belongs to the protein N5-glutamine methyltransferase family. PrmC subfamily.</text>
</comment>
<evidence type="ECO:0000256" key="5">
    <source>
        <dbReference type="HAMAP-Rule" id="MF_02126"/>
    </source>
</evidence>
<sequence>MTGKVREAISHAAARFGFSETPRLDAELLMAHALGCTREALLLGRLDDPAPDGFAALVERRAAHEPVAYITEVRAFWTIELAVGPGVLVPRADTETLMEAAVEHFGERSPRAVLDLGTGSGALLLAALDQWPEAGGVGVDRSPQALAVARYNARLLGVEARARFVEGGWDAVEGTFDLVLSNPPYIADTEELAREVAEYEPASALYAGPDGLDEYRALAPIIARRIAPGGVACIEIGSSQGESAAAPFRAEGLTVDLRQDLGGRDRCLVATP</sequence>
<gene>
    <name evidence="5 8" type="primary">prmC</name>
    <name evidence="8" type="ORF">CKY28_12740</name>
</gene>
<name>A0A2A2SCE8_9SPHN</name>
<evidence type="ECO:0000256" key="4">
    <source>
        <dbReference type="ARBA" id="ARBA00048391"/>
    </source>
</evidence>
<dbReference type="EC" id="2.1.1.297" evidence="5"/>
<evidence type="ECO:0000256" key="3">
    <source>
        <dbReference type="ARBA" id="ARBA00022691"/>
    </source>
</evidence>
<feature type="binding site" evidence="5">
    <location>
        <position position="140"/>
    </location>
    <ligand>
        <name>S-adenosyl-L-methionine</name>
        <dbReference type="ChEBI" id="CHEBI:59789"/>
    </ligand>
</feature>
<evidence type="ECO:0000313" key="9">
    <source>
        <dbReference type="Proteomes" id="UP000218151"/>
    </source>
</evidence>
<dbReference type="GO" id="GO:0003676">
    <property type="term" value="F:nucleic acid binding"/>
    <property type="evidence" value="ECO:0007669"/>
    <property type="project" value="InterPro"/>
</dbReference>
<dbReference type="InterPro" id="IPR050320">
    <property type="entry name" value="N5-glutamine_MTase"/>
</dbReference>
<dbReference type="PANTHER" id="PTHR18895:SF74">
    <property type="entry name" value="MTRF1L RELEASE FACTOR GLUTAMINE METHYLTRANSFERASE"/>
    <property type="match status" value="1"/>
</dbReference>
<dbReference type="PROSITE" id="PS00092">
    <property type="entry name" value="N6_MTASE"/>
    <property type="match status" value="1"/>
</dbReference>
<dbReference type="GO" id="GO:0032259">
    <property type="term" value="P:methylation"/>
    <property type="evidence" value="ECO:0007669"/>
    <property type="project" value="UniProtKB-KW"/>
</dbReference>
<feature type="binding site" evidence="5">
    <location>
        <position position="169"/>
    </location>
    <ligand>
        <name>S-adenosyl-L-methionine</name>
        <dbReference type="ChEBI" id="CHEBI:59789"/>
    </ligand>
</feature>
<dbReference type="Pfam" id="PF05175">
    <property type="entry name" value="MTS"/>
    <property type="match status" value="1"/>
</dbReference>
<reference evidence="9" key="1">
    <citation type="submission" date="2017-09" db="EMBL/GenBank/DDBJ databases">
        <authorList>
            <person name="Feng G."/>
            <person name="Zhu H."/>
        </authorList>
    </citation>
    <scope>NUCLEOTIDE SEQUENCE [LARGE SCALE GENOMIC DNA]</scope>
    <source>
        <strain evidence="9">1PNM-20</strain>
    </source>
</reference>
<organism evidence="8 9">
    <name type="scientific">Sphingomonas lenta</name>
    <dbReference type="NCBI Taxonomy" id="1141887"/>
    <lineage>
        <taxon>Bacteria</taxon>
        <taxon>Pseudomonadati</taxon>
        <taxon>Pseudomonadota</taxon>
        <taxon>Alphaproteobacteria</taxon>
        <taxon>Sphingomonadales</taxon>
        <taxon>Sphingomonadaceae</taxon>
        <taxon>Sphingomonas</taxon>
    </lineage>
</organism>
<dbReference type="HAMAP" id="MF_02126">
    <property type="entry name" value="RF_methyltr_PrmC"/>
    <property type="match status" value="1"/>
</dbReference>
<accession>A0A2A2SCE8</accession>
<comment type="catalytic activity">
    <reaction evidence="4 5">
        <text>L-glutaminyl-[peptide chain release factor] + S-adenosyl-L-methionine = N(5)-methyl-L-glutaminyl-[peptide chain release factor] + S-adenosyl-L-homocysteine + H(+)</text>
        <dbReference type="Rhea" id="RHEA:42896"/>
        <dbReference type="Rhea" id="RHEA-COMP:10271"/>
        <dbReference type="Rhea" id="RHEA-COMP:10272"/>
        <dbReference type="ChEBI" id="CHEBI:15378"/>
        <dbReference type="ChEBI" id="CHEBI:30011"/>
        <dbReference type="ChEBI" id="CHEBI:57856"/>
        <dbReference type="ChEBI" id="CHEBI:59789"/>
        <dbReference type="ChEBI" id="CHEBI:61891"/>
        <dbReference type="EC" id="2.1.1.297"/>
    </reaction>
</comment>
<dbReference type="InterPro" id="IPR002052">
    <property type="entry name" value="DNA_methylase_N6_adenine_CS"/>
</dbReference>
<evidence type="ECO:0000259" key="7">
    <source>
        <dbReference type="Pfam" id="PF17827"/>
    </source>
</evidence>
<evidence type="ECO:0000259" key="6">
    <source>
        <dbReference type="Pfam" id="PF05175"/>
    </source>
</evidence>
<keyword evidence="2 5" id="KW-0808">Transferase</keyword>
<dbReference type="SUPFAM" id="SSF53335">
    <property type="entry name" value="S-adenosyl-L-methionine-dependent methyltransferases"/>
    <property type="match status" value="1"/>
</dbReference>
<dbReference type="NCBIfam" id="TIGR00536">
    <property type="entry name" value="hemK_fam"/>
    <property type="match status" value="1"/>
</dbReference>
<dbReference type="Proteomes" id="UP000218151">
    <property type="component" value="Unassembled WGS sequence"/>
</dbReference>
<dbReference type="CDD" id="cd02440">
    <property type="entry name" value="AdoMet_MTases"/>
    <property type="match status" value="1"/>
</dbReference>
<comment type="function">
    <text evidence="5">Methylates the class 1 translation termination release factors RF1/PrfA and RF2/PrfB on the glutamine residue of the universally conserved GGQ motif.</text>
</comment>
<dbReference type="EMBL" id="NSLI01000004">
    <property type="protein sequence ID" value="PAX06936.1"/>
    <property type="molecule type" value="Genomic_DNA"/>
</dbReference>
<keyword evidence="3 5" id="KW-0949">S-adenosyl-L-methionine</keyword>
<evidence type="ECO:0000313" key="8">
    <source>
        <dbReference type="EMBL" id="PAX06936.1"/>
    </source>
</evidence>
<keyword evidence="1 5" id="KW-0489">Methyltransferase</keyword>
<dbReference type="Gene3D" id="1.10.8.10">
    <property type="entry name" value="DNA helicase RuvA subunit, C-terminal domain"/>
    <property type="match status" value="1"/>
</dbReference>
<comment type="caution">
    <text evidence="8">The sequence shown here is derived from an EMBL/GenBank/DDBJ whole genome shotgun (WGS) entry which is preliminary data.</text>
</comment>
<protein>
    <recommendedName>
        <fullName evidence="5">Release factor glutamine methyltransferase</fullName>
        <shortName evidence="5">RF MTase</shortName>
        <ecNumber evidence="5">2.1.1.297</ecNumber>
    </recommendedName>
    <alternativeName>
        <fullName evidence="5">N5-glutamine methyltransferase PrmC</fullName>
    </alternativeName>
    <alternativeName>
        <fullName evidence="5">Protein-(glutamine-N5) MTase PrmC</fullName>
    </alternativeName>
    <alternativeName>
        <fullName evidence="5">Protein-glutamine N-methyltransferase PrmC</fullName>
    </alternativeName>
</protein>
<dbReference type="RefSeq" id="WP_095998762.1">
    <property type="nucleotide sequence ID" value="NZ_NSLI01000004.1"/>
</dbReference>
<dbReference type="Gene3D" id="3.40.50.150">
    <property type="entry name" value="Vaccinia Virus protein VP39"/>
    <property type="match status" value="1"/>
</dbReference>
<feature type="binding site" evidence="5">
    <location>
        <begin position="182"/>
        <end position="185"/>
    </location>
    <ligand>
        <name>substrate</name>
    </ligand>
</feature>
<feature type="binding site" evidence="5">
    <location>
        <begin position="117"/>
        <end position="121"/>
    </location>
    <ligand>
        <name>S-adenosyl-L-methionine</name>
        <dbReference type="ChEBI" id="CHEBI:59789"/>
    </ligand>
</feature>
<feature type="domain" description="Release factor glutamine methyltransferase N-terminal" evidence="7">
    <location>
        <begin position="7"/>
        <end position="71"/>
    </location>
</feature>
<feature type="binding site" evidence="5">
    <location>
        <position position="182"/>
    </location>
    <ligand>
        <name>S-adenosyl-L-methionine</name>
        <dbReference type="ChEBI" id="CHEBI:59789"/>
    </ligand>
</feature>
<dbReference type="OrthoDB" id="9800643at2"/>
<feature type="domain" description="Methyltransferase small" evidence="6">
    <location>
        <begin position="102"/>
        <end position="190"/>
    </location>
</feature>
<dbReference type="InterPro" id="IPR007848">
    <property type="entry name" value="Small_mtfrase_dom"/>
</dbReference>
<dbReference type="InterPro" id="IPR029063">
    <property type="entry name" value="SAM-dependent_MTases_sf"/>
</dbReference>
<dbReference type="NCBIfam" id="TIGR03534">
    <property type="entry name" value="RF_mod_PrmC"/>
    <property type="match status" value="1"/>
</dbReference>
<dbReference type="InterPro" id="IPR019874">
    <property type="entry name" value="RF_methyltr_PrmC"/>
</dbReference>
<evidence type="ECO:0000256" key="2">
    <source>
        <dbReference type="ARBA" id="ARBA00022679"/>
    </source>
</evidence>
<dbReference type="Pfam" id="PF17827">
    <property type="entry name" value="PrmC_N"/>
    <property type="match status" value="1"/>
</dbReference>
<evidence type="ECO:0000256" key="1">
    <source>
        <dbReference type="ARBA" id="ARBA00022603"/>
    </source>
</evidence>
<dbReference type="GO" id="GO:0102559">
    <property type="term" value="F:peptide chain release factor N(5)-glutamine methyltransferase activity"/>
    <property type="evidence" value="ECO:0007669"/>
    <property type="project" value="UniProtKB-EC"/>
</dbReference>
<dbReference type="PANTHER" id="PTHR18895">
    <property type="entry name" value="HEMK METHYLTRANSFERASE"/>
    <property type="match status" value="1"/>
</dbReference>
<dbReference type="InterPro" id="IPR004556">
    <property type="entry name" value="HemK-like"/>
</dbReference>
<proteinExistence type="inferred from homology"/>
<dbReference type="AlphaFoldDB" id="A0A2A2SCE8"/>